<dbReference type="RefSeq" id="WP_209916413.1">
    <property type="nucleotide sequence ID" value="NZ_JAGIOP010000002.1"/>
</dbReference>
<proteinExistence type="predicted"/>
<evidence type="ECO:0000256" key="1">
    <source>
        <dbReference type="SAM" id="MobiDB-lite"/>
    </source>
</evidence>
<feature type="region of interest" description="Disordered" evidence="1">
    <location>
        <begin position="31"/>
        <end position="142"/>
    </location>
</feature>
<sequence>MGRVGLLALTLGIGAVVAGCAGIANAEGPADNAGGTAAHSSDSPTGAGTVKGSPSAGSPGAKTRKRGLSPVPGIKLAHGRRAPISDRRSPLAATRSATTEPSIRRSGDSAAKSVRAARSPADAINKSSAPSPSTTGRAPMSAATAAHAEPAIANPVATAVSGVVSALAVTPSAVNTVGAPAVPMPMVQTMVQLVHREVERIALGANHFGPAAGHTPVGVNAVPAIAPGVPAPTDQAPTVYGDIGKWMLQSNGQISNYGGLPHGGRTVLEPVNVIIVDPTSTSAAESARKLNTAMFWSGFPAQPIHSTGFHGTIDDVTYGQQPTGLLVGYSDNFFLFPNNHGRIFGPDPVETSTGYVWSGSFSTEQFVIYELLPRHAYVSSNLARNALAMRLIASGQATYGGMVPLDNSYNTATTTTGDHDGYAVVIVLK</sequence>
<dbReference type="Proteomes" id="UP000694460">
    <property type="component" value="Unassembled WGS sequence"/>
</dbReference>
<gene>
    <name evidence="3" type="ORF">JOF57_002218</name>
</gene>
<evidence type="ECO:0000313" key="3">
    <source>
        <dbReference type="EMBL" id="MBP2452305.1"/>
    </source>
</evidence>
<comment type="caution">
    <text evidence="3">The sequence shown here is derived from an EMBL/GenBank/DDBJ whole genome shotgun (WGS) entry which is preliminary data.</text>
</comment>
<dbReference type="PROSITE" id="PS51257">
    <property type="entry name" value="PROKAR_LIPOPROTEIN"/>
    <property type="match status" value="1"/>
</dbReference>
<dbReference type="EMBL" id="JAGIOP010000002">
    <property type="protein sequence ID" value="MBP2452305.1"/>
    <property type="molecule type" value="Genomic_DNA"/>
</dbReference>
<feature type="signal peptide" evidence="2">
    <location>
        <begin position="1"/>
        <end position="26"/>
    </location>
</feature>
<reference evidence="3 4" key="1">
    <citation type="submission" date="2021-03" db="EMBL/GenBank/DDBJ databases">
        <title>Sequencing the genomes of 1000 actinobacteria strains.</title>
        <authorList>
            <person name="Klenk H.-P."/>
        </authorList>
    </citation>
    <scope>NUCLEOTIDE SEQUENCE [LARGE SCALE GENOMIC DNA]</scope>
    <source>
        <strain evidence="3 4">DSM 46713</strain>
    </source>
</reference>
<name>A0ABS4ZSB2_9MYCO</name>
<keyword evidence="2" id="KW-0732">Signal</keyword>
<evidence type="ECO:0000313" key="4">
    <source>
        <dbReference type="Proteomes" id="UP000694460"/>
    </source>
</evidence>
<accession>A0ABS4ZSB2</accession>
<organism evidence="3 4">
    <name type="scientific">Mycolicibacterium lutetiense</name>
    <dbReference type="NCBI Taxonomy" id="1641992"/>
    <lineage>
        <taxon>Bacteria</taxon>
        <taxon>Bacillati</taxon>
        <taxon>Actinomycetota</taxon>
        <taxon>Actinomycetes</taxon>
        <taxon>Mycobacteriales</taxon>
        <taxon>Mycobacteriaceae</taxon>
        <taxon>Mycolicibacterium</taxon>
    </lineage>
</organism>
<feature type="compositionally biased region" description="Polar residues" evidence="1">
    <location>
        <begin position="125"/>
        <end position="136"/>
    </location>
</feature>
<evidence type="ECO:0000256" key="2">
    <source>
        <dbReference type="SAM" id="SignalP"/>
    </source>
</evidence>
<keyword evidence="4" id="KW-1185">Reference proteome</keyword>
<protein>
    <submittedName>
        <fullName evidence="3">Uncharacterized protein</fullName>
    </submittedName>
</protein>
<feature type="chain" id="PRO_5047094203" evidence="2">
    <location>
        <begin position="27"/>
        <end position="429"/>
    </location>
</feature>